<dbReference type="AlphaFoldDB" id="A0A2T2WML9"/>
<organism evidence="2 3">
    <name type="scientific">Sulfobacillus acidophilus</name>
    <dbReference type="NCBI Taxonomy" id="53633"/>
    <lineage>
        <taxon>Bacteria</taxon>
        <taxon>Bacillati</taxon>
        <taxon>Bacillota</taxon>
        <taxon>Clostridia</taxon>
        <taxon>Eubacteriales</taxon>
        <taxon>Clostridiales Family XVII. Incertae Sedis</taxon>
        <taxon>Sulfobacillus</taxon>
    </lineage>
</organism>
<evidence type="ECO:0000313" key="3">
    <source>
        <dbReference type="Proteomes" id="UP000241848"/>
    </source>
</evidence>
<keyword evidence="1" id="KW-0812">Transmembrane</keyword>
<accession>A0A2T2WML9</accession>
<name>A0A2T2WML9_9FIRM</name>
<feature type="transmembrane region" description="Helical" evidence="1">
    <location>
        <begin position="30"/>
        <end position="46"/>
    </location>
</feature>
<sequence>MRRLILWATTALTLFGLAHAHMGIAVATLDTAVVASLVLGLVNLIVRPIVRLLALPLTLLTLGLFGWVINALMLWLVSFVVPGFRLSGFLPALWAAIILALVSGVVNWVMRRHTR</sequence>
<keyword evidence="1" id="KW-1133">Transmembrane helix</keyword>
<evidence type="ECO:0008006" key="4">
    <source>
        <dbReference type="Google" id="ProtNLM"/>
    </source>
</evidence>
<gene>
    <name evidence="2" type="ORF">C7B45_02665</name>
</gene>
<comment type="caution">
    <text evidence="2">The sequence shown here is derived from an EMBL/GenBank/DDBJ whole genome shotgun (WGS) entry which is preliminary data.</text>
</comment>
<dbReference type="InterPro" id="IPR007165">
    <property type="entry name" value="Phage_holin_4_2"/>
</dbReference>
<feature type="transmembrane region" description="Helical" evidence="1">
    <location>
        <begin position="53"/>
        <end position="77"/>
    </location>
</feature>
<dbReference type="Proteomes" id="UP000241848">
    <property type="component" value="Unassembled WGS sequence"/>
</dbReference>
<dbReference type="Pfam" id="PF04020">
    <property type="entry name" value="Phage_holin_4_2"/>
    <property type="match status" value="1"/>
</dbReference>
<evidence type="ECO:0000256" key="1">
    <source>
        <dbReference type="SAM" id="Phobius"/>
    </source>
</evidence>
<dbReference type="PANTHER" id="PTHR37309:SF1">
    <property type="entry name" value="SLR0284 PROTEIN"/>
    <property type="match status" value="1"/>
</dbReference>
<feature type="transmembrane region" description="Helical" evidence="1">
    <location>
        <begin position="89"/>
        <end position="110"/>
    </location>
</feature>
<keyword evidence="1" id="KW-0472">Membrane</keyword>
<dbReference type="EMBL" id="PXYV01000005">
    <property type="protein sequence ID" value="PSR23463.1"/>
    <property type="molecule type" value="Genomic_DNA"/>
</dbReference>
<reference evidence="2 3" key="1">
    <citation type="journal article" date="2014" name="BMC Genomics">
        <title>Comparison of environmental and isolate Sulfobacillus genomes reveals diverse carbon, sulfur, nitrogen, and hydrogen metabolisms.</title>
        <authorList>
            <person name="Justice N.B."/>
            <person name="Norman A."/>
            <person name="Brown C.T."/>
            <person name="Singh A."/>
            <person name="Thomas B.C."/>
            <person name="Banfield J.F."/>
        </authorList>
    </citation>
    <scope>NUCLEOTIDE SEQUENCE [LARGE SCALE GENOMIC DNA]</scope>
    <source>
        <strain evidence="2">AMDSBA3</strain>
    </source>
</reference>
<dbReference type="PANTHER" id="PTHR37309">
    <property type="entry name" value="SLR0284 PROTEIN"/>
    <property type="match status" value="1"/>
</dbReference>
<evidence type="ECO:0000313" key="2">
    <source>
        <dbReference type="EMBL" id="PSR23463.1"/>
    </source>
</evidence>
<protein>
    <recommendedName>
        <fullName evidence="4">Phage holin family protein</fullName>
    </recommendedName>
</protein>
<proteinExistence type="predicted"/>